<keyword evidence="13" id="KW-0326">Glycosidase</keyword>
<comment type="catalytic activity">
    <reaction evidence="9">
        <text>N(4)-(alpha-D-Man-(1-&gt;2)-alpha-D-Man-(1-&gt;2)-alpha-D-Man-(1-&gt;3)-[alpha-D-Man-(1-&gt;2)-alpha-D-Man-(1-&gt;3)-[alpha-D-Man-(1-&gt;2)-alpha-D-Man-(1-&gt;6)]-alpha-D-Man-(1-&gt;6)]-beta-D-Man-(1-&gt;4)-beta-D-GlcNAc-(1-&gt;4)-beta-D-GlcNAc)-L-asparaginyl-[protein] (N-glucan mannose isomer 9A1,2,3B1,2,3) + 4 H2O = N(4)-(alpha-D-Man-(1-&gt;3)-[alpha-D-Man-(1-&gt;3)-[alpha-D-Man-(1-&gt;6)]-alpha-D-Man-(1-&gt;6)]-beta-D-Man-(1-&gt;4)-beta-D-GlcNAc-(1-&gt;4)-beta-D-GlcNAc)-L-asparaginyl-[protein] (N-glucan mannose isomer 5A1,2) + 4 beta-D-mannose</text>
        <dbReference type="Rhea" id="RHEA:56008"/>
        <dbReference type="Rhea" id="RHEA-COMP:14356"/>
        <dbReference type="Rhea" id="RHEA-COMP:14367"/>
        <dbReference type="ChEBI" id="CHEBI:15377"/>
        <dbReference type="ChEBI" id="CHEBI:28563"/>
        <dbReference type="ChEBI" id="CHEBI:59087"/>
        <dbReference type="ChEBI" id="CHEBI:139493"/>
        <dbReference type="EC" id="3.2.1.113"/>
    </reaction>
</comment>
<evidence type="ECO:0000256" key="6">
    <source>
        <dbReference type="ARBA" id="ARBA00022837"/>
    </source>
</evidence>
<dbReference type="GO" id="GO:0005783">
    <property type="term" value="C:endoplasmic reticulum"/>
    <property type="evidence" value="ECO:0007669"/>
    <property type="project" value="TreeGrafter"/>
</dbReference>
<feature type="active site" evidence="10">
    <location>
        <position position="529"/>
    </location>
</feature>
<proteinExistence type="inferred from homology"/>
<comment type="pathway">
    <text evidence="2">Protein modification; protein glycosylation.</text>
</comment>
<feature type="binding site" evidence="11">
    <location>
        <position position="616"/>
    </location>
    <ligand>
        <name>Ca(2+)</name>
        <dbReference type="ChEBI" id="CHEBI:29108"/>
    </ligand>
</feature>
<sequence length="633" mass="70696">MTDPLPSKKKRDQPKQALAAQAGKAHKEGRQHAAGSSGVFKLLSAFVLLAAVVVAYRHDPTLFTDFLDSWIGFSEHWEGSQPATSTNNPVHLSADIPKRNAVVAAFRHSWLAYEKDAMGDDEYHPISHKGSNLTSAGGIGYTVVDSIDTMLLMGLEAEYARARSWIADKLSFERDGNFNTFETTIRVLGGLLSAYHLSSGDPVYLDKATELADRILPVFETPSGLPHPMINLAKGVGVANADFTGLVSTAEVATLQLEFRYLSHLTGNDDYWRRVENAMRIIKSARLPHGLASIFMSVDEGQYVTSAIRLGSRGDSYYEYLLKQYLQTNGSEPVYSDMYEDAMTAIHNHLVQKSTKSGMTYTAELIPEKDASGEVSWRLTPKQDHLVCFLAGSLMLGATKTGALAQSVSVPPRDKELTPSGRRDWKTGVELLRTCMSTHDTATGLSPEIVHFRIPSDGMDHNSMAPADWYIKGARQVFPFSMSFGYELEHFACFASPGEFPPYDARYMLRYVYVFTYVQYTDTNGPSPETVESLFLSYRLTGDQLYRDHGWNIFQSIEKHCRLSSGGYATIVNVDEVPVRHEDKMETFWMSETLKYLYLLFDDSNTLPLDKYVFNTEAHPLPIFQPSVRTGFS</sequence>
<dbReference type="GO" id="GO:0004571">
    <property type="term" value="F:mannosyl-oligosaccharide 1,2-alpha-mannosidase activity"/>
    <property type="evidence" value="ECO:0007669"/>
    <property type="project" value="UniProtKB-EC"/>
</dbReference>
<comment type="catalytic activity">
    <reaction evidence="8">
        <text>N(4)-(alpha-D-Man-(1-&gt;2)-alpha-D-Man-(1-&gt;2)-alpha-D-Man-(1-&gt;3)-[alpha-D-Man-(1-&gt;3)-[alpha-D-Man-(1-&gt;2)-alpha-D-Man-(1-&gt;6)]-alpha-D-Man-(1-&gt;6)]-beta-D-Man-(1-&gt;4)-beta-D-GlcNAc-(1-&gt;4)-beta-D-GlcNAc)-L-asparaginyl-[protein] (N-glucan mannose isomer 8A1,2,3B1,3) + 3 H2O = N(4)-(alpha-D-Man-(1-&gt;3)-[alpha-D-Man-(1-&gt;3)-[alpha-D-Man-(1-&gt;6)]-alpha-D-Man-(1-&gt;6)]-beta-D-Man-(1-&gt;4)-beta-D-GlcNAc-(1-&gt;4)-beta-D-GlcNAc)-L-asparaginyl-[protein] (N-glucan mannose isomer 5A1,2) + 3 beta-D-mannose</text>
        <dbReference type="Rhea" id="RHEA:56028"/>
        <dbReference type="Rhea" id="RHEA-COMP:14358"/>
        <dbReference type="Rhea" id="RHEA-COMP:14367"/>
        <dbReference type="ChEBI" id="CHEBI:15377"/>
        <dbReference type="ChEBI" id="CHEBI:28563"/>
        <dbReference type="ChEBI" id="CHEBI:59087"/>
        <dbReference type="ChEBI" id="CHEBI:60628"/>
        <dbReference type="EC" id="3.2.1.113"/>
    </reaction>
</comment>
<keyword evidence="7 12" id="KW-1015">Disulfide bond</keyword>
<evidence type="ECO:0000256" key="9">
    <source>
        <dbReference type="ARBA" id="ARBA00048605"/>
    </source>
</evidence>
<keyword evidence="14" id="KW-0472">Membrane</keyword>
<evidence type="ECO:0000256" key="5">
    <source>
        <dbReference type="ARBA" id="ARBA00022801"/>
    </source>
</evidence>
<evidence type="ECO:0000256" key="4">
    <source>
        <dbReference type="ARBA" id="ARBA00022723"/>
    </source>
</evidence>
<evidence type="ECO:0000256" key="7">
    <source>
        <dbReference type="ARBA" id="ARBA00023157"/>
    </source>
</evidence>
<evidence type="ECO:0000256" key="12">
    <source>
        <dbReference type="PIRSR" id="PIRSR601382-3"/>
    </source>
</evidence>
<evidence type="ECO:0000256" key="10">
    <source>
        <dbReference type="PIRSR" id="PIRSR601382-1"/>
    </source>
</evidence>
<dbReference type="PRINTS" id="PR00747">
    <property type="entry name" value="GLYHDRLASE47"/>
</dbReference>
<comment type="similarity">
    <text evidence="3 13">Belongs to the glycosyl hydrolase 47 family.</text>
</comment>
<gene>
    <name evidence="15" type="primary">MNS1</name>
    <name evidence="15" type="ORF">LshimejAT787_1401400</name>
</gene>
<accession>A0A9P3USH4</accession>
<dbReference type="Gene3D" id="1.50.10.10">
    <property type="match status" value="1"/>
</dbReference>
<protein>
    <recommendedName>
        <fullName evidence="13">alpha-1,2-Mannosidase</fullName>
        <ecNumber evidence="13">3.2.1.-</ecNumber>
    </recommendedName>
</protein>
<evidence type="ECO:0000256" key="14">
    <source>
        <dbReference type="SAM" id="Phobius"/>
    </source>
</evidence>
<dbReference type="EMBL" id="BRPK01000014">
    <property type="protein sequence ID" value="GLB43628.1"/>
    <property type="molecule type" value="Genomic_DNA"/>
</dbReference>
<evidence type="ECO:0000256" key="2">
    <source>
        <dbReference type="ARBA" id="ARBA00004922"/>
    </source>
</evidence>
<dbReference type="PANTHER" id="PTHR11742">
    <property type="entry name" value="MANNOSYL-OLIGOSACCHARIDE ALPHA-1,2-MANNOSIDASE-RELATED"/>
    <property type="match status" value="1"/>
</dbReference>
<evidence type="ECO:0000256" key="3">
    <source>
        <dbReference type="ARBA" id="ARBA00007658"/>
    </source>
</evidence>
<dbReference type="Proteomes" id="UP001063166">
    <property type="component" value="Unassembled WGS sequence"/>
</dbReference>
<keyword evidence="14" id="KW-0812">Transmembrane</keyword>
<dbReference type="GO" id="GO:0005509">
    <property type="term" value="F:calcium ion binding"/>
    <property type="evidence" value="ECO:0007669"/>
    <property type="project" value="InterPro"/>
</dbReference>
<dbReference type="GO" id="GO:0016020">
    <property type="term" value="C:membrane"/>
    <property type="evidence" value="ECO:0007669"/>
    <property type="project" value="InterPro"/>
</dbReference>
<dbReference type="InterPro" id="IPR012341">
    <property type="entry name" value="6hp_glycosidase-like_sf"/>
</dbReference>
<dbReference type="InterPro" id="IPR001382">
    <property type="entry name" value="Glyco_hydro_47"/>
</dbReference>
<dbReference type="GO" id="GO:0005975">
    <property type="term" value="P:carbohydrate metabolic process"/>
    <property type="evidence" value="ECO:0007669"/>
    <property type="project" value="InterPro"/>
</dbReference>
<reference evidence="15" key="1">
    <citation type="submission" date="2022-07" db="EMBL/GenBank/DDBJ databases">
        <title>The genome of Lyophyllum shimeji provides insight into the initial evolution of ectomycorrhizal fungal genome.</title>
        <authorList>
            <person name="Kobayashi Y."/>
            <person name="Shibata T."/>
            <person name="Hirakawa H."/>
            <person name="Shigenobu S."/>
            <person name="Nishiyama T."/>
            <person name="Yamada A."/>
            <person name="Hasebe M."/>
            <person name="Kawaguchi M."/>
        </authorList>
    </citation>
    <scope>NUCLEOTIDE SEQUENCE</scope>
    <source>
        <strain evidence="15">AT787</strain>
    </source>
</reference>
<comment type="caution">
    <text evidence="15">The sequence shown here is derived from an EMBL/GenBank/DDBJ whole genome shotgun (WGS) entry which is preliminary data.</text>
</comment>
<keyword evidence="5 13" id="KW-0378">Hydrolase</keyword>
<dbReference type="InterPro" id="IPR036026">
    <property type="entry name" value="Seven-hairpin_glycosidases"/>
</dbReference>
<dbReference type="EC" id="3.2.1.-" evidence="13"/>
<dbReference type="OrthoDB" id="8118055at2759"/>
<evidence type="ECO:0000256" key="1">
    <source>
        <dbReference type="ARBA" id="ARBA00001913"/>
    </source>
</evidence>
<feature type="active site" description="Proton donor" evidence="10">
    <location>
        <position position="182"/>
    </location>
</feature>
<evidence type="ECO:0000313" key="15">
    <source>
        <dbReference type="EMBL" id="GLB43628.1"/>
    </source>
</evidence>
<keyword evidence="6 11" id="KW-0106">Calcium</keyword>
<keyword evidence="4 11" id="KW-0479">Metal-binding</keyword>
<dbReference type="InterPro" id="IPR050749">
    <property type="entry name" value="Glycosyl_Hydrolase_47"/>
</dbReference>
<keyword evidence="16" id="KW-1185">Reference proteome</keyword>
<organism evidence="15 16">
    <name type="scientific">Lyophyllum shimeji</name>
    <name type="common">Hon-shimeji</name>
    <name type="synonym">Tricholoma shimeji</name>
    <dbReference type="NCBI Taxonomy" id="47721"/>
    <lineage>
        <taxon>Eukaryota</taxon>
        <taxon>Fungi</taxon>
        <taxon>Dikarya</taxon>
        <taxon>Basidiomycota</taxon>
        <taxon>Agaricomycotina</taxon>
        <taxon>Agaricomycetes</taxon>
        <taxon>Agaricomycetidae</taxon>
        <taxon>Agaricales</taxon>
        <taxon>Tricholomatineae</taxon>
        <taxon>Lyophyllaceae</taxon>
        <taxon>Lyophyllum</taxon>
    </lineage>
</organism>
<dbReference type="PANTHER" id="PTHR11742:SF55">
    <property type="entry name" value="ENDOPLASMIC RETICULUM MANNOSYL-OLIGOSACCHARIDE 1,2-ALPHA-MANNOSIDASE"/>
    <property type="match status" value="1"/>
</dbReference>
<name>A0A9P3USH4_LYOSH</name>
<dbReference type="AlphaFoldDB" id="A0A9P3USH4"/>
<dbReference type="GO" id="GO:0036503">
    <property type="term" value="P:ERAD pathway"/>
    <property type="evidence" value="ECO:0007669"/>
    <property type="project" value="UniProtKB-ARBA"/>
</dbReference>
<evidence type="ECO:0000256" key="13">
    <source>
        <dbReference type="RuleBase" id="RU361193"/>
    </source>
</evidence>
<feature type="active site" description="Proton donor" evidence="10">
    <location>
        <position position="448"/>
    </location>
</feature>
<keyword evidence="14" id="KW-1133">Transmembrane helix</keyword>
<feature type="active site" evidence="10">
    <location>
        <position position="315"/>
    </location>
</feature>
<comment type="cofactor">
    <cofactor evidence="1 11">
        <name>Ca(2+)</name>
        <dbReference type="ChEBI" id="CHEBI:29108"/>
    </cofactor>
</comment>
<dbReference type="SUPFAM" id="SSF48225">
    <property type="entry name" value="Seven-hairpin glycosidases"/>
    <property type="match status" value="1"/>
</dbReference>
<feature type="transmembrane region" description="Helical" evidence="14">
    <location>
        <begin position="39"/>
        <end position="56"/>
    </location>
</feature>
<dbReference type="Pfam" id="PF01532">
    <property type="entry name" value="Glyco_hydro_47"/>
    <property type="match status" value="1"/>
</dbReference>
<evidence type="ECO:0000256" key="11">
    <source>
        <dbReference type="PIRSR" id="PIRSR601382-2"/>
    </source>
</evidence>
<evidence type="ECO:0000256" key="8">
    <source>
        <dbReference type="ARBA" id="ARBA00047669"/>
    </source>
</evidence>
<feature type="disulfide bond" evidence="12">
    <location>
        <begin position="388"/>
        <end position="435"/>
    </location>
</feature>
<evidence type="ECO:0000313" key="16">
    <source>
        <dbReference type="Proteomes" id="UP001063166"/>
    </source>
</evidence>